<evidence type="ECO:0000259" key="2">
    <source>
        <dbReference type="Pfam" id="PF18922"/>
    </source>
</evidence>
<dbReference type="Pfam" id="PF18922">
    <property type="entry name" value="DUF5672"/>
    <property type="match status" value="1"/>
</dbReference>
<dbReference type="EMBL" id="JAAOAO010000597">
    <property type="protein sequence ID" value="KAF5535412.1"/>
    <property type="molecule type" value="Genomic_DNA"/>
</dbReference>
<accession>A0A8H5IEA1</accession>
<feature type="transmembrane region" description="Helical" evidence="1">
    <location>
        <begin position="12"/>
        <end position="35"/>
    </location>
</feature>
<dbReference type="Proteomes" id="UP000574317">
    <property type="component" value="Unassembled WGS sequence"/>
</dbReference>
<comment type="caution">
    <text evidence="3">The sequence shown here is derived from an EMBL/GenBank/DDBJ whole genome shotgun (WGS) entry which is preliminary data.</text>
</comment>
<gene>
    <name evidence="3" type="ORF">FNAPI_12055</name>
</gene>
<keyword evidence="1" id="KW-0812">Transmembrane</keyword>
<protein>
    <recommendedName>
        <fullName evidence="2">DUF5672 domain-containing protein</fullName>
    </recommendedName>
</protein>
<organism evidence="3 4">
    <name type="scientific">Fusarium napiforme</name>
    <dbReference type="NCBI Taxonomy" id="42672"/>
    <lineage>
        <taxon>Eukaryota</taxon>
        <taxon>Fungi</taxon>
        <taxon>Dikarya</taxon>
        <taxon>Ascomycota</taxon>
        <taxon>Pezizomycotina</taxon>
        <taxon>Sordariomycetes</taxon>
        <taxon>Hypocreomycetidae</taxon>
        <taxon>Hypocreales</taxon>
        <taxon>Nectriaceae</taxon>
        <taxon>Fusarium</taxon>
        <taxon>Fusarium fujikuroi species complex</taxon>
    </lineage>
</organism>
<dbReference type="InterPro" id="IPR043729">
    <property type="entry name" value="DUF5672"/>
</dbReference>
<proteinExistence type="predicted"/>
<keyword evidence="4" id="KW-1185">Reference proteome</keyword>
<evidence type="ECO:0000313" key="3">
    <source>
        <dbReference type="EMBL" id="KAF5535412.1"/>
    </source>
</evidence>
<evidence type="ECO:0000313" key="4">
    <source>
        <dbReference type="Proteomes" id="UP000574317"/>
    </source>
</evidence>
<evidence type="ECO:0000256" key="1">
    <source>
        <dbReference type="SAM" id="Phobius"/>
    </source>
</evidence>
<name>A0A8H5IEA1_9HYPO</name>
<keyword evidence="1" id="KW-0472">Membrane</keyword>
<feature type="domain" description="DUF5672" evidence="2">
    <location>
        <begin position="98"/>
        <end position="199"/>
    </location>
</feature>
<keyword evidence="1" id="KW-1133">Transmembrane helix</keyword>
<sequence>MISSIFQAQRRLSSLSRIAILGLITVSGILIILNLTEVPLPTLPKITLHYANQSIYNESKVALLIENRPQPIIAPLILKFMYQMPPDWKFRFMGSNESPAEMLLVFQTDSILCANNKRTVDEFLGYDYVGAPWDTRGKYGGNGGLSIRRVSSIISILQNQQRANDSDPEDVWLSTRLGHHVDGRVANGSVSQLFSGEMNGGPGEVVPQPRCEGDFDDEECEHVNMMKQMERPGRPGQWVKGIDDWRDGSYEPMGYHIGGTGWMHGTIWGTKKRREHIYNYCPEAKMVLDMDWAPFVPGDCAKDW</sequence>
<reference evidence="3 4" key="1">
    <citation type="submission" date="2020-05" db="EMBL/GenBank/DDBJ databases">
        <title>Identification and distribution of gene clusters putatively required for synthesis of sphingolipid metabolism inhibitors in phylogenetically diverse species of the filamentous fungus Fusarium.</title>
        <authorList>
            <person name="Kim H.-S."/>
            <person name="Busman M."/>
            <person name="Brown D.W."/>
            <person name="Divon H."/>
            <person name="Uhlig S."/>
            <person name="Proctor R.H."/>
        </authorList>
    </citation>
    <scope>NUCLEOTIDE SEQUENCE [LARGE SCALE GENOMIC DNA]</scope>
    <source>
        <strain evidence="3 4">NRRL 25196</strain>
    </source>
</reference>
<dbReference type="AlphaFoldDB" id="A0A8H5IEA1"/>